<dbReference type="InterPro" id="IPR051678">
    <property type="entry name" value="AGP_Transferase"/>
</dbReference>
<feature type="domain" description="Aminoglycoside phosphotransferase" evidence="1">
    <location>
        <begin position="258"/>
        <end position="408"/>
    </location>
</feature>
<protein>
    <recommendedName>
        <fullName evidence="1">Aminoglycoside phosphotransferase domain-containing protein</fullName>
    </recommendedName>
</protein>
<dbReference type="AlphaFoldDB" id="A0A9N8NKX1"/>
<name>A0A9N8NKX1_GIBZA</name>
<dbReference type="PANTHER" id="PTHR21310">
    <property type="entry name" value="AMINOGLYCOSIDE PHOSPHOTRANSFERASE-RELATED-RELATED"/>
    <property type="match status" value="1"/>
</dbReference>
<dbReference type="EMBL" id="CAJPIJ010000090">
    <property type="protein sequence ID" value="CAG1971549.1"/>
    <property type="molecule type" value="Genomic_DNA"/>
</dbReference>
<dbReference type="PANTHER" id="PTHR21310:SF58">
    <property type="entry name" value="AMINOGLYCOSIDE PHOSPHOTRANSFERASE DOMAIN-CONTAINING PROTEIN"/>
    <property type="match status" value="1"/>
</dbReference>
<dbReference type="InterPro" id="IPR002575">
    <property type="entry name" value="Aminoglycoside_PTrfase"/>
</dbReference>
<proteinExistence type="predicted"/>
<dbReference type="Pfam" id="PF01636">
    <property type="entry name" value="APH"/>
    <property type="match status" value="1"/>
</dbReference>
<dbReference type="Proteomes" id="UP000746612">
    <property type="component" value="Unassembled WGS sequence"/>
</dbReference>
<reference evidence="2" key="1">
    <citation type="submission" date="2021-03" db="EMBL/GenBank/DDBJ databases">
        <authorList>
            <person name="Alouane T."/>
            <person name="Langin T."/>
            <person name="Bonhomme L."/>
        </authorList>
    </citation>
    <scope>NUCLEOTIDE SEQUENCE</scope>
    <source>
        <strain evidence="2">MDC_Fg202</strain>
    </source>
</reference>
<accession>A0A9N8NKX1</accession>
<organism evidence="2 3">
    <name type="scientific">Gibberella zeae</name>
    <name type="common">Wheat head blight fungus</name>
    <name type="synonym">Fusarium graminearum</name>
    <dbReference type="NCBI Taxonomy" id="5518"/>
    <lineage>
        <taxon>Eukaryota</taxon>
        <taxon>Fungi</taxon>
        <taxon>Dikarya</taxon>
        <taxon>Ascomycota</taxon>
        <taxon>Pezizomycotina</taxon>
        <taxon>Sordariomycetes</taxon>
        <taxon>Hypocreomycetidae</taxon>
        <taxon>Hypocreales</taxon>
        <taxon>Nectriaceae</taxon>
        <taxon>Fusarium</taxon>
    </lineage>
</organism>
<evidence type="ECO:0000313" key="3">
    <source>
        <dbReference type="Proteomes" id="UP000746612"/>
    </source>
</evidence>
<comment type="caution">
    <text evidence="2">The sequence shown here is derived from an EMBL/GenBank/DDBJ whole genome shotgun (WGS) entry which is preliminary data.</text>
</comment>
<evidence type="ECO:0000313" key="2">
    <source>
        <dbReference type="EMBL" id="CAG1971549.1"/>
    </source>
</evidence>
<dbReference type="InterPro" id="IPR011009">
    <property type="entry name" value="Kinase-like_dom_sf"/>
</dbReference>
<gene>
    <name evidence="2" type="ORF">MDCFG202_LOCUS97454</name>
</gene>
<sequence length="408" mass="45953">MSRRRGASRFRGLSFFTSPQCHSNGKRTVGTWQLRSPDKEIVSKVKARDGNKCIITGLKSSFFDPLIVAPIPRIRNSLSKILEVFLGSDYHVLRSRPGQLDGPQNYMLARCSAAIAFSQGHFKFKFSKDPNYHVWQVWISGTDRPSILDKVPMTTRGAFKNHPEYETWFTDKSSLQKFSRFTKAIRWYHISVEIALKQQKPPPVSTALTPSFCHRLLEYSAVSTVGCDFLRRAYTDHHPALRCSGTPLGCISRRGAKKSIKIPVPRPLDIFSSSDTSYLLTTRLPGHPVGLCLDSMSEAEVDALNNELHRYLSDLRAMPKPVGIKHAICNAIGGPLYDYRMVAGQDYDKARGDFIEPFATEDDFNKKLQTPAIPGVSHRSGHEIVLTHADINMRNILHHNGRIYGIID</sequence>
<dbReference type="SUPFAM" id="SSF56112">
    <property type="entry name" value="Protein kinase-like (PK-like)"/>
    <property type="match status" value="1"/>
</dbReference>
<evidence type="ECO:0000259" key="1">
    <source>
        <dbReference type="Pfam" id="PF01636"/>
    </source>
</evidence>